<dbReference type="CDD" id="cd01949">
    <property type="entry name" value="GGDEF"/>
    <property type="match status" value="1"/>
</dbReference>
<dbReference type="GO" id="GO:1902201">
    <property type="term" value="P:negative regulation of bacterial-type flagellum-dependent cell motility"/>
    <property type="evidence" value="ECO:0007669"/>
    <property type="project" value="TreeGrafter"/>
</dbReference>
<dbReference type="EMBL" id="VFOW01000001">
    <property type="protein sequence ID" value="TQL78270.1"/>
    <property type="molecule type" value="Genomic_DNA"/>
</dbReference>
<dbReference type="PANTHER" id="PTHR45138">
    <property type="entry name" value="REGULATORY COMPONENTS OF SENSORY TRANSDUCTION SYSTEM"/>
    <property type="match status" value="1"/>
</dbReference>
<dbReference type="NCBIfam" id="TIGR00254">
    <property type="entry name" value="GGDEF"/>
    <property type="match status" value="1"/>
</dbReference>
<protein>
    <submittedName>
        <fullName evidence="2">Diguanylate cyclase (GGDEF)-like protein</fullName>
    </submittedName>
</protein>
<organism evidence="2 3">
    <name type="scientific">Stackebrandtia endophytica</name>
    <dbReference type="NCBI Taxonomy" id="1496996"/>
    <lineage>
        <taxon>Bacteria</taxon>
        <taxon>Bacillati</taxon>
        <taxon>Actinomycetota</taxon>
        <taxon>Actinomycetes</taxon>
        <taxon>Glycomycetales</taxon>
        <taxon>Glycomycetaceae</taxon>
        <taxon>Stackebrandtia</taxon>
    </lineage>
</organism>
<dbReference type="AlphaFoldDB" id="A0A543B0I0"/>
<dbReference type="InterPro" id="IPR050469">
    <property type="entry name" value="Diguanylate_Cyclase"/>
</dbReference>
<dbReference type="InParanoid" id="A0A543B0I0"/>
<dbReference type="GO" id="GO:0043709">
    <property type="term" value="P:cell adhesion involved in single-species biofilm formation"/>
    <property type="evidence" value="ECO:0007669"/>
    <property type="project" value="TreeGrafter"/>
</dbReference>
<dbReference type="InterPro" id="IPR043128">
    <property type="entry name" value="Rev_trsase/Diguanyl_cyclase"/>
</dbReference>
<gene>
    <name evidence="2" type="ORF">FB566_3853</name>
</gene>
<name>A0A543B0I0_9ACTN</name>
<keyword evidence="3" id="KW-1185">Reference proteome</keyword>
<dbReference type="Pfam" id="PF00990">
    <property type="entry name" value="GGDEF"/>
    <property type="match status" value="1"/>
</dbReference>
<dbReference type="GO" id="GO:0052621">
    <property type="term" value="F:diguanylate cyclase activity"/>
    <property type="evidence" value="ECO:0007669"/>
    <property type="project" value="TreeGrafter"/>
</dbReference>
<dbReference type="InterPro" id="IPR000160">
    <property type="entry name" value="GGDEF_dom"/>
</dbReference>
<accession>A0A543B0I0</accession>
<dbReference type="PROSITE" id="PS50887">
    <property type="entry name" value="GGDEF"/>
    <property type="match status" value="1"/>
</dbReference>
<dbReference type="GO" id="GO:0005886">
    <property type="term" value="C:plasma membrane"/>
    <property type="evidence" value="ECO:0007669"/>
    <property type="project" value="TreeGrafter"/>
</dbReference>
<feature type="domain" description="GGDEF" evidence="1">
    <location>
        <begin position="377"/>
        <end position="506"/>
    </location>
</feature>
<dbReference type="OrthoDB" id="23692at2"/>
<dbReference type="SMART" id="SM00267">
    <property type="entry name" value="GGDEF"/>
    <property type="match status" value="1"/>
</dbReference>
<dbReference type="InterPro" id="IPR029787">
    <property type="entry name" value="Nucleotide_cyclase"/>
</dbReference>
<dbReference type="Gene3D" id="3.30.70.270">
    <property type="match status" value="1"/>
</dbReference>
<proteinExistence type="predicted"/>
<dbReference type="SUPFAM" id="SSF55073">
    <property type="entry name" value="Nucleotide cyclase"/>
    <property type="match status" value="1"/>
</dbReference>
<sequence>MSSDTVTERLTAARNLLYSGDPRAAIEAADAIAANSTSPGERAWALLLRLASVVNLERSTEYASTVDRAYAAVRAFGDPTATGGFHALAAFAAHADGSLERCVTHLVRSMRSLAKVEEADRQAAIAWHNLAVVFSYIGFHDHAAHAAAQTREVASAAGLGWSLNSPEVQVRHALSLDHRGDSDGCVRVLRALLKNAIRLPSTDDGLPGLNPMDLPWIGYAAARMALLGHNASIDVRRCLAAGGNDAWTADLRHFGRICLAISSGETESARRRLRQATSTAAVLGAAESPRLRALSFLAEGDHATAYQADREAFAAQARVNDQLRRFFVDAVATRLDHEELRRRVVAYGEQATTDPLTGLPNRRHLHEYVSDLAARGEPAVLGVVDLDGFNRINNVHGHLSGDTVLQRAAGALNRVMRRGDFVARYGGDQFVLVLKETPLGRTDIISDRIRQALNDEDWEALVPGTELTAAIGWAEIAAGAGPQGVPNAFSLADEAMRQAKQSRRHG</sequence>
<dbReference type="Proteomes" id="UP000317043">
    <property type="component" value="Unassembled WGS sequence"/>
</dbReference>
<evidence type="ECO:0000313" key="3">
    <source>
        <dbReference type="Proteomes" id="UP000317043"/>
    </source>
</evidence>
<dbReference type="PANTHER" id="PTHR45138:SF9">
    <property type="entry name" value="DIGUANYLATE CYCLASE DGCM-RELATED"/>
    <property type="match status" value="1"/>
</dbReference>
<comment type="caution">
    <text evidence="2">The sequence shown here is derived from an EMBL/GenBank/DDBJ whole genome shotgun (WGS) entry which is preliminary data.</text>
</comment>
<evidence type="ECO:0000259" key="1">
    <source>
        <dbReference type="PROSITE" id="PS50887"/>
    </source>
</evidence>
<dbReference type="RefSeq" id="WP_142042451.1">
    <property type="nucleotide sequence ID" value="NZ_JBHTGS010000004.1"/>
</dbReference>
<reference evidence="2 3" key="1">
    <citation type="submission" date="2019-06" db="EMBL/GenBank/DDBJ databases">
        <title>Sequencing the genomes of 1000 actinobacteria strains.</title>
        <authorList>
            <person name="Klenk H.-P."/>
        </authorList>
    </citation>
    <scope>NUCLEOTIDE SEQUENCE [LARGE SCALE GENOMIC DNA]</scope>
    <source>
        <strain evidence="2 3">DSM 45928</strain>
    </source>
</reference>
<evidence type="ECO:0000313" key="2">
    <source>
        <dbReference type="EMBL" id="TQL78270.1"/>
    </source>
</evidence>